<evidence type="ECO:0000313" key="1">
    <source>
        <dbReference type="EMBL" id="SEJ12877.1"/>
    </source>
</evidence>
<gene>
    <name evidence="1" type="ORF">SAMN05444007_103386</name>
</gene>
<dbReference type="EMBL" id="FNYD01000003">
    <property type="protein sequence ID" value="SEJ12877.1"/>
    <property type="molecule type" value="Genomic_DNA"/>
</dbReference>
<keyword evidence="2" id="KW-1185">Reference proteome</keyword>
<organism evidence="1 2">
    <name type="scientific">Cribrihabitans marinus</name>
    <dbReference type="NCBI Taxonomy" id="1227549"/>
    <lineage>
        <taxon>Bacteria</taxon>
        <taxon>Pseudomonadati</taxon>
        <taxon>Pseudomonadota</taxon>
        <taxon>Alphaproteobacteria</taxon>
        <taxon>Rhodobacterales</taxon>
        <taxon>Paracoccaceae</taxon>
        <taxon>Cribrihabitans</taxon>
    </lineage>
</organism>
<dbReference type="STRING" id="1227549.SAMN05444007_103386"/>
<proteinExistence type="predicted"/>
<protein>
    <submittedName>
        <fullName evidence="1">Uncharacterized protein</fullName>
    </submittedName>
</protein>
<name>A0A1H6WFK3_9RHOB</name>
<reference evidence="1 2" key="1">
    <citation type="submission" date="2016-10" db="EMBL/GenBank/DDBJ databases">
        <authorList>
            <person name="de Groot N.N."/>
        </authorList>
    </citation>
    <scope>NUCLEOTIDE SEQUENCE [LARGE SCALE GENOMIC DNA]</scope>
    <source>
        <strain evidence="1 2">DSM 29340</strain>
    </source>
</reference>
<sequence>MMRDAFMAGARAVVEHRKDVYTEEWWWDGYEGNVEDEAPEYAAKIIGGQG</sequence>
<dbReference type="AlphaFoldDB" id="A0A1H6WFK3"/>
<accession>A0A1H6WFK3</accession>
<evidence type="ECO:0000313" key="2">
    <source>
        <dbReference type="Proteomes" id="UP000199379"/>
    </source>
</evidence>
<dbReference type="Proteomes" id="UP000199379">
    <property type="component" value="Unassembled WGS sequence"/>
</dbReference>